<dbReference type="PANTHER" id="PTHR45436">
    <property type="entry name" value="SENSOR HISTIDINE KINASE YKOH"/>
    <property type="match status" value="1"/>
</dbReference>
<feature type="domain" description="HAMP" evidence="13">
    <location>
        <begin position="186"/>
        <end position="239"/>
    </location>
</feature>
<keyword evidence="4" id="KW-0597">Phosphoprotein</keyword>
<dbReference type="SUPFAM" id="SSF158472">
    <property type="entry name" value="HAMP domain-like"/>
    <property type="match status" value="1"/>
</dbReference>
<dbReference type="Gene3D" id="1.10.287.130">
    <property type="match status" value="1"/>
</dbReference>
<keyword evidence="9" id="KW-0902">Two-component regulatory system</keyword>
<dbReference type="SMART" id="SM00388">
    <property type="entry name" value="HisKA"/>
    <property type="match status" value="1"/>
</dbReference>
<dbReference type="GO" id="GO:0000155">
    <property type="term" value="F:phosphorelay sensor kinase activity"/>
    <property type="evidence" value="ECO:0007669"/>
    <property type="project" value="InterPro"/>
</dbReference>
<dbReference type="InterPro" id="IPR050428">
    <property type="entry name" value="TCS_sensor_his_kinase"/>
</dbReference>
<gene>
    <name evidence="14" type="ORF">AU255_12240</name>
</gene>
<evidence type="ECO:0000256" key="9">
    <source>
        <dbReference type="ARBA" id="ARBA00023012"/>
    </source>
</evidence>
<keyword evidence="6 11" id="KW-0812">Transmembrane</keyword>
<accession>A0A1V8MAI6</accession>
<comment type="catalytic activity">
    <reaction evidence="1">
        <text>ATP + protein L-histidine = ADP + protein N-phospho-L-histidine.</text>
        <dbReference type="EC" id="2.7.13.3"/>
    </reaction>
</comment>
<dbReference type="Gene3D" id="6.10.340.10">
    <property type="match status" value="1"/>
</dbReference>
<dbReference type="EC" id="2.7.13.3" evidence="3"/>
<keyword evidence="7" id="KW-0418">Kinase</keyword>
<dbReference type="InterPro" id="IPR004358">
    <property type="entry name" value="Sig_transdc_His_kin-like_C"/>
</dbReference>
<feature type="transmembrane region" description="Helical" evidence="11">
    <location>
        <begin position="15"/>
        <end position="35"/>
    </location>
</feature>
<keyword evidence="8 11" id="KW-1133">Transmembrane helix</keyword>
<evidence type="ECO:0000256" key="1">
    <source>
        <dbReference type="ARBA" id="ARBA00000085"/>
    </source>
</evidence>
<dbReference type="Pfam" id="PF00672">
    <property type="entry name" value="HAMP"/>
    <property type="match status" value="1"/>
</dbReference>
<comment type="caution">
    <text evidence="14">The sequence shown here is derived from an EMBL/GenBank/DDBJ whole genome shotgun (WGS) entry which is preliminary data.</text>
</comment>
<protein>
    <recommendedName>
        <fullName evidence="3">histidine kinase</fullName>
        <ecNumber evidence="3">2.7.13.3</ecNumber>
    </recommendedName>
</protein>
<evidence type="ECO:0000256" key="2">
    <source>
        <dbReference type="ARBA" id="ARBA00004370"/>
    </source>
</evidence>
<feature type="transmembrane region" description="Helical" evidence="11">
    <location>
        <begin position="161"/>
        <end position="184"/>
    </location>
</feature>
<dbReference type="InterPro" id="IPR005467">
    <property type="entry name" value="His_kinase_dom"/>
</dbReference>
<dbReference type="AlphaFoldDB" id="A0A1V8MAI6"/>
<dbReference type="InterPro" id="IPR003594">
    <property type="entry name" value="HATPase_dom"/>
</dbReference>
<dbReference type="SUPFAM" id="SSF47384">
    <property type="entry name" value="Homodimeric domain of signal transducing histidine kinase"/>
    <property type="match status" value="1"/>
</dbReference>
<dbReference type="CDD" id="cd00082">
    <property type="entry name" value="HisKA"/>
    <property type="match status" value="1"/>
</dbReference>
<dbReference type="Pfam" id="PF00512">
    <property type="entry name" value="HisKA"/>
    <property type="match status" value="1"/>
</dbReference>
<evidence type="ECO:0000256" key="7">
    <source>
        <dbReference type="ARBA" id="ARBA00022777"/>
    </source>
</evidence>
<dbReference type="CDD" id="cd00075">
    <property type="entry name" value="HATPase"/>
    <property type="match status" value="1"/>
</dbReference>
<evidence type="ECO:0000256" key="5">
    <source>
        <dbReference type="ARBA" id="ARBA00022679"/>
    </source>
</evidence>
<evidence type="ECO:0000259" key="12">
    <source>
        <dbReference type="PROSITE" id="PS50109"/>
    </source>
</evidence>
<dbReference type="SUPFAM" id="SSF55874">
    <property type="entry name" value="ATPase domain of HSP90 chaperone/DNA topoisomerase II/histidine kinase"/>
    <property type="match status" value="1"/>
</dbReference>
<sequence length="459" mass="51422">MNLHRLLNSSAMRIALRYAGIYAIFMTLGLSVLYWTSSRYVDEQISAGLQQSMSELIRIDTEKGRDKLIATLNTQQADNIKQQRHFLLLNPEQKKIAGDLQVWPQELAINSHVVNVWIADKSISKQGTADGYWPMIAATLNDGSRLLLAQSLEQAEELQEVILYTIITILLVSVGLALTMGWFIGRTLLARIDKVNMTAKAISSGNFSQRVPLSERNDEFDELAIQLNTMLVRIEQLLTGMRQVTDNIAHDLRQPLSRLRNRLEITLLEKRDTPEYQQVLGETIEDADELIRTFNALLEIAQTEAGSFRGEWQTVDMSALLAGLGELYQELAASQGKKLTINIQQGLKVTGNHHLLAQAISNLLDNAIKYTENKGRIMLSAKQQAKRIIVQISDHGLGIPLEKHALVLERFYRLDTARSTTGNGLGLSLVKAVLELHGATFKFEDNKPGLKVTLDFINL</sequence>
<dbReference type="SMART" id="SM00387">
    <property type="entry name" value="HATPase_c"/>
    <property type="match status" value="1"/>
</dbReference>
<evidence type="ECO:0000256" key="8">
    <source>
        <dbReference type="ARBA" id="ARBA00022989"/>
    </source>
</evidence>
<dbReference type="GO" id="GO:0005886">
    <property type="term" value="C:plasma membrane"/>
    <property type="evidence" value="ECO:0007669"/>
    <property type="project" value="TreeGrafter"/>
</dbReference>
<dbReference type="PROSITE" id="PS50885">
    <property type="entry name" value="HAMP"/>
    <property type="match status" value="1"/>
</dbReference>
<proteinExistence type="predicted"/>
<dbReference type="Proteomes" id="UP000191980">
    <property type="component" value="Unassembled WGS sequence"/>
</dbReference>
<dbReference type="InterPro" id="IPR003660">
    <property type="entry name" value="HAMP_dom"/>
</dbReference>
<dbReference type="EMBL" id="LPUF01000001">
    <property type="protein sequence ID" value="OQK18546.1"/>
    <property type="molecule type" value="Genomic_DNA"/>
</dbReference>
<comment type="subcellular location">
    <subcellularLocation>
        <location evidence="2">Membrane</location>
    </subcellularLocation>
</comment>
<dbReference type="STRING" id="1420851.AU255_12240"/>
<dbReference type="InterPro" id="IPR036097">
    <property type="entry name" value="HisK_dim/P_sf"/>
</dbReference>
<evidence type="ECO:0000313" key="15">
    <source>
        <dbReference type="Proteomes" id="UP000191980"/>
    </source>
</evidence>
<feature type="domain" description="Histidine kinase" evidence="12">
    <location>
        <begin position="247"/>
        <end position="459"/>
    </location>
</feature>
<dbReference type="Gene3D" id="3.30.565.10">
    <property type="entry name" value="Histidine kinase-like ATPase, C-terminal domain"/>
    <property type="match status" value="1"/>
</dbReference>
<evidence type="ECO:0000256" key="3">
    <source>
        <dbReference type="ARBA" id="ARBA00012438"/>
    </source>
</evidence>
<dbReference type="PANTHER" id="PTHR45436:SF8">
    <property type="entry name" value="HISTIDINE KINASE"/>
    <property type="match status" value="1"/>
</dbReference>
<evidence type="ECO:0000256" key="10">
    <source>
        <dbReference type="ARBA" id="ARBA00023136"/>
    </source>
</evidence>
<dbReference type="CDD" id="cd06225">
    <property type="entry name" value="HAMP"/>
    <property type="match status" value="1"/>
</dbReference>
<keyword evidence="10 11" id="KW-0472">Membrane</keyword>
<keyword evidence="15" id="KW-1185">Reference proteome</keyword>
<dbReference type="InterPro" id="IPR003661">
    <property type="entry name" value="HisK_dim/P_dom"/>
</dbReference>
<name>A0A1V8MAI6_9GAMM</name>
<evidence type="ECO:0000313" key="14">
    <source>
        <dbReference type="EMBL" id="OQK18546.1"/>
    </source>
</evidence>
<keyword evidence="5" id="KW-0808">Transferase</keyword>
<reference evidence="14 15" key="1">
    <citation type="submission" date="2015-12" db="EMBL/GenBank/DDBJ databases">
        <authorList>
            <person name="Shamseldin A."/>
            <person name="Moawad H."/>
            <person name="Abd El-Rahim W.M."/>
            <person name="Sadowsky M.J."/>
        </authorList>
    </citation>
    <scope>NUCLEOTIDE SEQUENCE [LARGE SCALE GENOMIC DNA]</scope>
    <source>
        <strain evidence="14 15">WF1</strain>
    </source>
</reference>
<organism evidence="14 15">
    <name type="scientific">Methyloprofundus sedimenti</name>
    <dbReference type="NCBI Taxonomy" id="1420851"/>
    <lineage>
        <taxon>Bacteria</taxon>
        <taxon>Pseudomonadati</taxon>
        <taxon>Pseudomonadota</taxon>
        <taxon>Gammaproteobacteria</taxon>
        <taxon>Methylococcales</taxon>
        <taxon>Methylococcaceae</taxon>
        <taxon>Methyloprofundus</taxon>
    </lineage>
</organism>
<dbReference type="InterPro" id="IPR036890">
    <property type="entry name" value="HATPase_C_sf"/>
</dbReference>
<evidence type="ECO:0000256" key="6">
    <source>
        <dbReference type="ARBA" id="ARBA00022692"/>
    </source>
</evidence>
<evidence type="ECO:0000259" key="13">
    <source>
        <dbReference type="PROSITE" id="PS50885"/>
    </source>
</evidence>
<evidence type="ECO:0000256" key="4">
    <source>
        <dbReference type="ARBA" id="ARBA00022553"/>
    </source>
</evidence>
<dbReference type="PRINTS" id="PR00344">
    <property type="entry name" value="BCTRLSENSOR"/>
</dbReference>
<dbReference type="PROSITE" id="PS50109">
    <property type="entry name" value="HIS_KIN"/>
    <property type="match status" value="1"/>
</dbReference>
<dbReference type="Pfam" id="PF02518">
    <property type="entry name" value="HATPase_c"/>
    <property type="match status" value="1"/>
</dbReference>
<evidence type="ECO:0000256" key="11">
    <source>
        <dbReference type="SAM" id="Phobius"/>
    </source>
</evidence>
<dbReference type="SMART" id="SM00304">
    <property type="entry name" value="HAMP"/>
    <property type="match status" value="1"/>
</dbReference>
<dbReference type="OrthoDB" id="9804645at2"/>